<keyword evidence="2" id="KW-1185">Reference proteome</keyword>
<dbReference type="InterPro" id="IPR025935">
    <property type="entry name" value="AbiH"/>
</dbReference>
<dbReference type="Proteomes" id="UP001597393">
    <property type="component" value="Unassembled WGS sequence"/>
</dbReference>
<sequence>MNKLIIVGNGFDIHNGIKSQYKDFLEWYLIERFREAVEKGQSITTFFEVSVKHSLKYDRPYYEISDPEYMEIIRKTMFQYGDTMKFDYFVDGELMLVFNFKYFSAFFREIAYHFNDLSWVDIEMIYYQHLSNCLEKSNNLDSLNEELRVLKNRLCDYLRIACESKKPSWNFKVCADASIDTQIVLDQAHINRIEKEYGNQILSNHTVQPSSTMFLNFNYTGLTHQIHCENYSTTVDIHGSLFDKKNIPIFGYGDEIGDEYIMMEKTNDNRFFEHIKSFGYFNTSNYSDLLRFLDSKLFVVNIWGHSCGLSDRTLLNEIFEHNNCCAIQPYYWNKGYGDDNYTEIAQNISRHFRNKQKLRNRLVDKTKCFPLGS</sequence>
<reference evidence="2" key="1">
    <citation type="journal article" date="2019" name="Int. J. Syst. Evol. Microbiol.">
        <title>The Global Catalogue of Microorganisms (GCM) 10K type strain sequencing project: providing services to taxonomists for standard genome sequencing and annotation.</title>
        <authorList>
            <consortium name="The Broad Institute Genomics Platform"/>
            <consortium name="The Broad Institute Genome Sequencing Center for Infectious Disease"/>
            <person name="Wu L."/>
            <person name="Ma J."/>
        </authorList>
    </citation>
    <scope>NUCLEOTIDE SEQUENCE [LARGE SCALE GENOMIC DNA]</scope>
    <source>
        <strain evidence="2">KCTC 42248</strain>
    </source>
</reference>
<proteinExistence type="predicted"/>
<dbReference type="RefSeq" id="WP_380868689.1">
    <property type="nucleotide sequence ID" value="NZ_JBHUMA010000006.1"/>
</dbReference>
<comment type="caution">
    <text evidence="1">The sequence shown here is derived from an EMBL/GenBank/DDBJ whole genome shotgun (WGS) entry which is preliminary data.</text>
</comment>
<evidence type="ECO:0000313" key="1">
    <source>
        <dbReference type="EMBL" id="MFD2598631.1"/>
    </source>
</evidence>
<name>A0ABW5NIS8_9SPHI</name>
<organism evidence="1 2">
    <name type="scientific">Sphingobacterium corticis</name>
    <dbReference type="NCBI Taxonomy" id="1812823"/>
    <lineage>
        <taxon>Bacteria</taxon>
        <taxon>Pseudomonadati</taxon>
        <taxon>Bacteroidota</taxon>
        <taxon>Sphingobacteriia</taxon>
        <taxon>Sphingobacteriales</taxon>
        <taxon>Sphingobacteriaceae</taxon>
        <taxon>Sphingobacterium</taxon>
    </lineage>
</organism>
<dbReference type="Pfam" id="PF14253">
    <property type="entry name" value="AbiH"/>
    <property type="match status" value="1"/>
</dbReference>
<evidence type="ECO:0000313" key="2">
    <source>
        <dbReference type="Proteomes" id="UP001597393"/>
    </source>
</evidence>
<dbReference type="EMBL" id="JBHUMA010000006">
    <property type="protein sequence ID" value="MFD2598631.1"/>
    <property type="molecule type" value="Genomic_DNA"/>
</dbReference>
<protein>
    <submittedName>
        <fullName evidence="1">AbiH family protein</fullName>
    </submittedName>
</protein>
<accession>A0ABW5NIS8</accession>
<gene>
    <name evidence="1" type="ORF">ACFSQ3_06665</name>
</gene>